<dbReference type="PANTHER" id="PTHR35340:SF10">
    <property type="entry name" value="CYTOPLASMIC PROTEIN"/>
    <property type="match status" value="1"/>
</dbReference>
<dbReference type="HOGENOM" id="CLU_026635_2_0_7"/>
<evidence type="ECO:0000256" key="1">
    <source>
        <dbReference type="SAM" id="SignalP"/>
    </source>
</evidence>
<keyword evidence="1" id="KW-0732">Signal</keyword>
<dbReference type="InterPro" id="IPR053143">
    <property type="entry name" value="Arylsulfate_ST"/>
</dbReference>
<dbReference type="AlphaFoldDB" id="A7GWC6"/>
<organism evidence="3 4">
    <name type="scientific">Campylobacter curvus (strain 525.92)</name>
    <dbReference type="NCBI Taxonomy" id="360105"/>
    <lineage>
        <taxon>Bacteria</taxon>
        <taxon>Pseudomonadati</taxon>
        <taxon>Campylobacterota</taxon>
        <taxon>Epsilonproteobacteria</taxon>
        <taxon>Campylobacterales</taxon>
        <taxon>Campylobacteraceae</taxon>
        <taxon>Campylobacter</taxon>
    </lineage>
</organism>
<dbReference type="Gene3D" id="2.60.40.3100">
    <property type="entry name" value="Arylsulphate sulphotransferase monomer, N-terminal domain"/>
    <property type="match status" value="1"/>
</dbReference>
<dbReference type="InterPro" id="IPR010262">
    <property type="entry name" value="Arylsulfotransferase_bact"/>
</dbReference>
<dbReference type="OrthoDB" id="264813at2"/>
<evidence type="ECO:0000313" key="4">
    <source>
        <dbReference type="Proteomes" id="UP000006380"/>
    </source>
</evidence>
<dbReference type="InterPro" id="IPR038477">
    <property type="entry name" value="ASST_N_sf"/>
</dbReference>
<name>A7GWC6_CAMC5</name>
<dbReference type="STRING" id="360105.CCV52592_0844"/>
<dbReference type="PANTHER" id="PTHR35340">
    <property type="entry name" value="PQQ ENZYME REPEAT PROTEIN-RELATED"/>
    <property type="match status" value="1"/>
</dbReference>
<dbReference type="Pfam" id="PF05935">
    <property type="entry name" value="Arylsulfotrans"/>
    <property type="match status" value="1"/>
</dbReference>
<reference evidence="3" key="1">
    <citation type="submission" date="2016-07" db="EMBL/GenBank/DDBJ databases">
        <title>Comparative genomics of the Campylobacter concisus group.</title>
        <authorList>
            <person name="Miller W.G."/>
            <person name="Yee E."/>
            <person name="Chapman M.H."/>
            <person name="Huynh S."/>
            <person name="Bono J.L."/>
            <person name="On S.L.W."/>
            <person name="StLeger J."/>
            <person name="Foster G."/>
            <person name="Parker C.T."/>
        </authorList>
    </citation>
    <scope>NUCLEOTIDE SEQUENCE</scope>
    <source>
        <strain evidence="3">525.92</strain>
    </source>
</reference>
<dbReference type="KEGG" id="ccv:CCV52592_0844"/>
<evidence type="ECO:0000259" key="2">
    <source>
        <dbReference type="Pfam" id="PF17425"/>
    </source>
</evidence>
<sequence>MKKTSFICVALACALGFGGAFLAPVPANAAVLAHQVKTQGELGTVFINPYDVAPLTAVIDRAGKDITDIHVRVLGKPNGGIDISYDVSPHALLTHDGVPVWGLYPDYLNEVEVSYKFEGVAKKEIYKIYAQPIVTVSRDFRFSHMQRAVPKKVDPSFKNRLYLINNTITGIHKPLDWRRGGAASWNDYTENFVVDTQGEVRWYLDYQKFYDRHEIDVRNGGMMMGFHQLGNGDLSFGMAQRYMRYDMMGKEVYNRVLPRGYIDLSHEVMPMPSGDLLLRVGKYDYHHADGRVSHTIRDHIIEVDSTGKVVEEWDLNEIFGKNVYRANLIKALDARAVCLNIDMNAKEIKISDDLPFGDITSTGTGRNWAHVNSISYDASDDSIILSLRHQGIVKIGRDKKVKWILASPEGWSEEFKAKVLVPVDKNGKKIKCENSKCEGDFDWSWTQHTAWLTARYDNKGSVKHLSVFDNGDGRGMEQPALKEDKYSRAVEYKIDEKKGTVEQTWEFGKERGFEFYSAVTSNVEWQKDKGTYFISSSNVNLLRPDKTIKMVLVEIDPKSNEIKFEMDVESASRDDVAYRALVIDPNIFSY</sequence>
<protein>
    <submittedName>
        <fullName evidence="3">Arylsulfate sulfotransferase</fullName>
    </submittedName>
</protein>
<evidence type="ECO:0000313" key="3">
    <source>
        <dbReference type="EMBL" id="EAU01148.1"/>
    </source>
</evidence>
<proteinExistence type="predicted"/>
<dbReference type="Proteomes" id="UP000006380">
    <property type="component" value="Chromosome"/>
</dbReference>
<keyword evidence="4" id="KW-1185">Reference proteome</keyword>
<feature type="chain" id="PRO_5002709615" evidence="1">
    <location>
        <begin position="30"/>
        <end position="590"/>
    </location>
</feature>
<gene>
    <name evidence="3" type="primary">astA1</name>
    <name evidence="3" type="ORF">CCV52592_0844</name>
</gene>
<feature type="signal peptide" evidence="1">
    <location>
        <begin position="1"/>
        <end position="29"/>
    </location>
</feature>
<dbReference type="InterPro" id="IPR035391">
    <property type="entry name" value="Arylsulfotran_N"/>
</dbReference>
<dbReference type="Pfam" id="PF17425">
    <property type="entry name" value="Arylsulfotran_N"/>
    <property type="match status" value="1"/>
</dbReference>
<accession>A7GWC6</accession>
<dbReference type="RefSeq" id="WP_011991765.1">
    <property type="nucleotide sequence ID" value="NC_009715.2"/>
</dbReference>
<dbReference type="EMBL" id="CP000767">
    <property type="protein sequence ID" value="EAU01148.1"/>
    <property type="molecule type" value="Genomic_DNA"/>
</dbReference>
<feature type="domain" description="Arylsulfotransferase N-terminal" evidence="2">
    <location>
        <begin position="45"/>
        <end position="130"/>
    </location>
</feature>
<dbReference type="GO" id="GO:0004062">
    <property type="term" value="F:aryl sulfotransferase activity"/>
    <property type="evidence" value="ECO:0007669"/>
    <property type="project" value="InterPro"/>
</dbReference>